<keyword evidence="3" id="KW-1003">Cell membrane</keyword>
<dbReference type="InterPro" id="IPR011701">
    <property type="entry name" value="MFS"/>
</dbReference>
<evidence type="ECO:0000256" key="8">
    <source>
        <dbReference type="SAM" id="Phobius"/>
    </source>
</evidence>
<keyword evidence="2" id="KW-0813">Transport</keyword>
<proteinExistence type="predicted"/>
<dbReference type="GO" id="GO:0022857">
    <property type="term" value="F:transmembrane transporter activity"/>
    <property type="evidence" value="ECO:0007669"/>
    <property type="project" value="InterPro"/>
</dbReference>
<evidence type="ECO:0000313" key="11">
    <source>
        <dbReference type="Proteomes" id="UP000198217"/>
    </source>
</evidence>
<dbReference type="PANTHER" id="PTHR42718:SF46">
    <property type="entry name" value="BLR6921 PROTEIN"/>
    <property type="match status" value="1"/>
</dbReference>
<dbReference type="InterPro" id="IPR036259">
    <property type="entry name" value="MFS_trans_sf"/>
</dbReference>
<dbReference type="CDD" id="cd17321">
    <property type="entry name" value="MFS_MMR_MDR_like"/>
    <property type="match status" value="1"/>
</dbReference>
<dbReference type="PANTHER" id="PTHR42718">
    <property type="entry name" value="MAJOR FACILITATOR SUPERFAMILY MULTIDRUG TRANSPORTER MFSC"/>
    <property type="match status" value="1"/>
</dbReference>
<dbReference type="PROSITE" id="PS50850">
    <property type="entry name" value="MFS"/>
    <property type="match status" value="1"/>
</dbReference>
<feature type="transmembrane region" description="Helical" evidence="8">
    <location>
        <begin position="405"/>
        <end position="422"/>
    </location>
</feature>
<gene>
    <name evidence="10" type="ORF">GA0070609_0356</name>
</gene>
<feature type="transmembrane region" description="Helical" evidence="8">
    <location>
        <begin position="196"/>
        <end position="218"/>
    </location>
</feature>
<reference evidence="10 11" key="1">
    <citation type="submission" date="2016-06" db="EMBL/GenBank/DDBJ databases">
        <authorList>
            <person name="Kjaerup R.B."/>
            <person name="Dalgaard T.S."/>
            <person name="Juul-Madsen H.R."/>
        </authorList>
    </citation>
    <scope>NUCLEOTIDE SEQUENCE [LARGE SCALE GENOMIC DNA]</scope>
    <source>
        <strain evidence="10 11">DSM 43904</strain>
    </source>
</reference>
<feature type="transmembrane region" description="Helical" evidence="8">
    <location>
        <begin position="361"/>
        <end position="384"/>
    </location>
</feature>
<dbReference type="Pfam" id="PF07690">
    <property type="entry name" value="MFS_1"/>
    <property type="match status" value="1"/>
</dbReference>
<keyword evidence="11" id="KW-1185">Reference proteome</keyword>
<dbReference type="AlphaFoldDB" id="A0A1C5GV52"/>
<evidence type="ECO:0000256" key="4">
    <source>
        <dbReference type="ARBA" id="ARBA00022692"/>
    </source>
</evidence>
<name>A0A1C5GV52_9ACTN</name>
<keyword evidence="6 8" id="KW-0472">Membrane</keyword>
<feature type="transmembrane region" description="Helical" evidence="8">
    <location>
        <begin position="136"/>
        <end position="158"/>
    </location>
</feature>
<feature type="transmembrane region" description="Helical" evidence="8">
    <location>
        <begin position="12"/>
        <end position="36"/>
    </location>
</feature>
<evidence type="ECO:0000256" key="1">
    <source>
        <dbReference type="ARBA" id="ARBA00004651"/>
    </source>
</evidence>
<evidence type="ECO:0000256" key="2">
    <source>
        <dbReference type="ARBA" id="ARBA00022448"/>
    </source>
</evidence>
<evidence type="ECO:0000256" key="3">
    <source>
        <dbReference type="ARBA" id="ARBA00022475"/>
    </source>
</evidence>
<feature type="transmembrane region" description="Helical" evidence="8">
    <location>
        <begin position="328"/>
        <end position="349"/>
    </location>
</feature>
<evidence type="ECO:0000256" key="7">
    <source>
        <dbReference type="SAM" id="MobiDB-lite"/>
    </source>
</evidence>
<dbReference type="EMBL" id="LT607750">
    <property type="protein sequence ID" value="SCG37021.1"/>
    <property type="molecule type" value="Genomic_DNA"/>
</dbReference>
<dbReference type="RefSeq" id="WP_231928497.1">
    <property type="nucleotide sequence ID" value="NZ_LT607750.1"/>
</dbReference>
<comment type="subcellular location">
    <subcellularLocation>
        <location evidence="1">Cell membrane</location>
        <topology evidence="1">Multi-pass membrane protein</topology>
    </subcellularLocation>
</comment>
<dbReference type="Gene3D" id="1.20.1720.10">
    <property type="entry name" value="Multidrug resistance protein D"/>
    <property type="match status" value="1"/>
</dbReference>
<organism evidence="10 11">
    <name type="scientific">Micromonospora echinaurantiaca</name>
    <dbReference type="NCBI Taxonomy" id="47857"/>
    <lineage>
        <taxon>Bacteria</taxon>
        <taxon>Bacillati</taxon>
        <taxon>Actinomycetota</taxon>
        <taxon>Actinomycetes</taxon>
        <taxon>Micromonosporales</taxon>
        <taxon>Micromonosporaceae</taxon>
        <taxon>Micromonospora</taxon>
    </lineage>
</organism>
<dbReference type="InterPro" id="IPR020846">
    <property type="entry name" value="MFS_dom"/>
</dbReference>
<protein>
    <submittedName>
        <fullName evidence="10">Drug resistance transporter, EmrB/QacA subfamily</fullName>
    </submittedName>
</protein>
<feature type="transmembrane region" description="Helical" evidence="8">
    <location>
        <begin position="106"/>
        <end position="124"/>
    </location>
</feature>
<dbReference type="GO" id="GO:0005886">
    <property type="term" value="C:plasma membrane"/>
    <property type="evidence" value="ECO:0007669"/>
    <property type="project" value="UniProtKB-SubCell"/>
</dbReference>
<feature type="transmembrane region" description="Helical" evidence="8">
    <location>
        <begin position="299"/>
        <end position="321"/>
    </location>
</feature>
<feature type="transmembrane region" description="Helical" evidence="8">
    <location>
        <begin position="442"/>
        <end position="462"/>
    </location>
</feature>
<evidence type="ECO:0000256" key="6">
    <source>
        <dbReference type="ARBA" id="ARBA00023136"/>
    </source>
</evidence>
<dbReference type="SUPFAM" id="SSF103473">
    <property type="entry name" value="MFS general substrate transporter"/>
    <property type="match status" value="1"/>
</dbReference>
<feature type="transmembrane region" description="Helical" evidence="8">
    <location>
        <begin position="267"/>
        <end position="287"/>
    </location>
</feature>
<dbReference type="Proteomes" id="UP000198217">
    <property type="component" value="Chromosome I"/>
</dbReference>
<dbReference type="Gene3D" id="1.20.1250.20">
    <property type="entry name" value="MFS general substrate transporter like domains"/>
    <property type="match status" value="1"/>
</dbReference>
<feature type="compositionally biased region" description="Low complexity" evidence="7">
    <location>
        <begin position="503"/>
        <end position="545"/>
    </location>
</feature>
<evidence type="ECO:0000313" key="10">
    <source>
        <dbReference type="EMBL" id="SCG37021.1"/>
    </source>
</evidence>
<feature type="transmembrane region" description="Helical" evidence="8">
    <location>
        <begin position="230"/>
        <end position="246"/>
    </location>
</feature>
<feature type="transmembrane region" description="Helical" evidence="8">
    <location>
        <begin position="42"/>
        <end position="65"/>
    </location>
</feature>
<evidence type="ECO:0000259" key="9">
    <source>
        <dbReference type="PROSITE" id="PS50850"/>
    </source>
</evidence>
<feature type="region of interest" description="Disordered" evidence="7">
    <location>
        <begin position="467"/>
        <end position="545"/>
    </location>
</feature>
<sequence length="545" mass="53511">MTRTVPSRWPALLVLCAGSLMIILDGSIVAVALPAIQRDLGFTATGLAWVVNAYLVAFGGLLLLAGRLGDLLGRRQVFLAGVALFTLASLLCAVATGPAVLVTARFAQGVGGALTMAVSLGMIVRLFPEPGERARAIAVFSFTGAAGSSIGMLAGGVLTDLAGWPAIFLINLPIGLVILVAAVRRIAPDRGLGLRAGLDLLGAVLVTAGLMAAVLAIVGTGEHGWTSARTLGAAGLAAVLLGGFAVRQRATATPLLPPRLLRAPDLVAANTVQFLMVAAFFGFQFLLALELQLVLALDAAATGLAFLPTPVMIAVVSLGLAGRLVARFGARAVLLTGLALAVVGFLLLARLPADGSYPVDVLPAILVFGAAGGLTLPAVTTLAMAGAGEADAGLASGLANTTQQVGGALGLAALATLAATRTDGLRVAGWTETAALAAGYRTAFAVAAALVTAALLVAVATLRRRSTPGDRSTAAGADSPGRPGASVSVATEPGSASGGAGAAAGSSAGPSAGAAEETANLARAAAGQPGSAAPSTASSASRAAG</sequence>
<keyword evidence="4 8" id="KW-0812">Transmembrane</keyword>
<keyword evidence="5 8" id="KW-1133">Transmembrane helix</keyword>
<feature type="domain" description="Major facilitator superfamily (MFS) profile" evidence="9">
    <location>
        <begin position="11"/>
        <end position="466"/>
    </location>
</feature>
<accession>A0A1C5GV52</accession>
<feature type="transmembrane region" description="Helical" evidence="8">
    <location>
        <begin position="77"/>
        <end position="100"/>
    </location>
</feature>
<feature type="transmembrane region" description="Helical" evidence="8">
    <location>
        <begin position="164"/>
        <end position="184"/>
    </location>
</feature>
<evidence type="ECO:0000256" key="5">
    <source>
        <dbReference type="ARBA" id="ARBA00022989"/>
    </source>
</evidence>